<keyword evidence="1" id="KW-0175">Coiled coil</keyword>
<keyword evidence="4" id="KW-1185">Reference proteome</keyword>
<dbReference type="AlphaFoldDB" id="A0A1V9ABW2"/>
<evidence type="ECO:0000256" key="2">
    <source>
        <dbReference type="SAM" id="MobiDB-lite"/>
    </source>
</evidence>
<accession>A0A1V9ABW2</accession>
<evidence type="ECO:0000256" key="1">
    <source>
        <dbReference type="SAM" id="Coils"/>
    </source>
</evidence>
<gene>
    <name evidence="3" type="ORF">B1813_00115</name>
</gene>
<evidence type="ECO:0000313" key="3">
    <source>
        <dbReference type="EMBL" id="OQO94563.1"/>
    </source>
</evidence>
<feature type="compositionally biased region" description="Low complexity" evidence="2">
    <location>
        <begin position="433"/>
        <end position="442"/>
    </location>
</feature>
<feature type="region of interest" description="Disordered" evidence="2">
    <location>
        <begin position="414"/>
        <end position="450"/>
    </location>
</feature>
<dbReference type="EMBL" id="MWIH01000002">
    <property type="protein sequence ID" value="OQO94563.1"/>
    <property type="molecule type" value="Genomic_DNA"/>
</dbReference>
<sequence>MTTALNTLVHGGPASCVAAAEALDAYAGWVQKAGDQSRYARGTAESGWEGPAHQAFDAEAHQPTRTADDLAFTCQEAMRALTEFAAALTGVQDTMADTLATATAGGLTVQEPFILPPQPPGPKPGIAPVGSAHATDRINDYQADLRAWQDEAKEYNRLATLFNQCADAVGDARQREYDAHETLRAELAPADGSKVDDYVIGTPLGMTVAGIVAVPQSIHSDRLDAFRNLGAAVLRESTLLNSLSTGQIASLSEAEKAQLIRQAEEAGDDVSKYRKLISDYDRYTAGLPHEVRAALAAHPQSAGLSDIAAKAGISEGALTKALKATPFVGSGLTAGIEAWNASQGGQSWTEAGVRTVGGIAGTTAGTLLGSTLGSAASGALFGSGAGPAGSVIGGVAGALVGGLKGAEVAQSVLPDEPDVPAQPRATIVDTSLPSGPAPTGAVPTPPPLPR</sequence>
<comment type="caution">
    <text evidence="3">The sequence shown here is derived from an EMBL/GenBank/DDBJ whole genome shotgun (WGS) entry which is preliminary data.</text>
</comment>
<feature type="coiled-coil region" evidence="1">
    <location>
        <begin position="131"/>
        <end position="158"/>
    </location>
</feature>
<dbReference type="RefSeq" id="WP_081190014.1">
    <property type="nucleotide sequence ID" value="NZ_MWIH01000002.1"/>
</dbReference>
<dbReference type="Proteomes" id="UP000192591">
    <property type="component" value="Unassembled WGS sequence"/>
</dbReference>
<name>A0A1V9ABW2_SACPI</name>
<protein>
    <submittedName>
        <fullName evidence="3">Uncharacterized protein</fullName>
    </submittedName>
</protein>
<evidence type="ECO:0000313" key="4">
    <source>
        <dbReference type="Proteomes" id="UP000192591"/>
    </source>
</evidence>
<reference evidence="3 4" key="1">
    <citation type="submission" date="2017-02" db="EMBL/GenBank/DDBJ databases">
        <title>Draft genome of Saccharomonospora sp. 154.</title>
        <authorList>
            <person name="Alonso-Carmona G.S."/>
            <person name="De La Haba R."/>
            <person name="Vera-Gargallo B."/>
            <person name="Sandoval-Trujillo A.H."/>
            <person name="Ramirez-Duran N."/>
            <person name="Ventosa A."/>
        </authorList>
    </citation>
    <scope>NUCLEOTIDE SEQUENCE [LARGE SCALE GENOMIC DNA]</scope>
    <source>
        <strain evidence="3 4">LRS4.154</strain>
    </source>
</reference>
<proteinExistence type="predicted"/>
<dbReference type="STRING" id="1962155.B1813_00115"/>
<organism evidence="3 4">
    <name type="scientific">Saccharomonospora piscinae</name>
    <dbReference type="NCBI Taxonomy" id="687388"/>
    <lineage>
        <taxon>Bacteria</taxon>
        <taxon>Bacillati</taxon>
        <taxon>Actinomycetota</taxon>
        <taxon>Actinomycetes</taxon>
        <taxon>Pseudonocardiales</taxon>
        <taxon>Pseudonocardiaceae</taxon>
        <taxon>Saccharomonospora</taxon>
    </lineage>
</organism>